<dbReference type="Pfam" id="PF18145">
    <property type="entry name" value="SAVED"/>
    <property type="match status" value="1"/>
</dbReference>
<dbReference type="HOGENOM" id="CLU_780645_0_0_6"/>
<organism evidence="3">
    <name type="scientific">Xenorhabdus bovienii str. Intermedium</name>
    <dbReference type="NCBI Taxonomy" id="1379677"/>
    <lineage>
        <taxon>Bacteria</taxon>
        <taxon>Pseudomonadati</taxon>
        <taxon>Pseudomonadota</taxon>
        <taxon>Gammaproteobacteria</taxon>
        <taxon>Enterobacterales</taxon>
        <taxon>Morganellaceae</taxon>
        <taxon>Xenorhabdus</taxon>
    </lineage>
</organism>
<reference evidence="3" key="1">
    <citation type="submission" date="2013-07" db="EMBL/GenBank/DDBJ databases">
        <title>Sub-species coevolution in mutualistic symbiosis.</title>
        <authorList>
            <person name="Murfin K."/>
            <person name="Klassen J."/>
            <person name="Lee M."/>
            <person name="Forst S."/>
            <person name="Stock P."/>
            <person name="Goodrich-Blair H."/>
        </authorList>
    </citation>
    <scope>NUCLEOTIDE SEQUENCE [LARGE SCALE GENOMIC DNA]</scope>
    <source>
        <strain evidence="3">Intermedium</strain>
    </source>
</reference>
<dbReference type="NCBIfam" id="NF033611">
    <property type="entry name" value="SAVED"/>
    <property type="match status" value="1"/>
</dbReference>
<evidence type="ECO:0000256" key="1">
    <source>
        <dbReference type="SAM" id="Phobius"/>
    </source>
</evidence>
<dbReference type="Proteomes" id="UP000028480">
    <property type="component" value="Unassembled WGS sequence"/>
</dbReference>
<keyword evidence="1" id="KW-0812">Transmembrane</keyword>
<sequence>MNKGLLIHLAKLIFKPKDQLTRLALGLIKLGILSLLSGWGISIKFTKEFLEKNLKIIEDINIGYQKYTDIAYYFGNVACLLGLGLWCYAALIAMRDMSRKDIALIRAFGFENIDPNSSISGLTYREKAKILPVKLSPFDSRNKDNIKHKADFLKQSILERTQHSDASQAYVIALGSVPYLFMIGSFMRDGHLPLKIFDFDRIKNSFHPLDEFPTGAILLKKYHGVEIQKISSIKSNDEGVIGLAISFTMEIQYSELPENIIDHTLHVELNTGFRFDNLPAEEEQEKIAKELSYIISELKQRANRVDLFISAQASFILRLGTLYQEGLHGTVTIWHWNPSIKRYEWNISVNGNRID</sequence>
<dbReference type="EMBL" id="CBTB010000221">
    <property type="protein sequence ID" value="CDH34209.1"/>
    <property type="molecule type" value="Genomic_DNA"/>
</dbReference>
<evidence type="ECO:0000313" key="3">
    <source>
        <dbReference type="EMBL" id="CDH34209.1"/>
    </source>
</evidence>
<name>A0A077QKW2_XENBV</name>
<feature type="transmembrane region" description="Helical" evidence="1">
    <location>
        <begin position="169"/>
        <end position="187"/>
    </location>
</feature>
<keyword evidence="1" id="KW-1133">Transmembrane helix</keyword>
<evidence type="ECO:0000259" key="2">
    <source>
        <dbReference type="Pfam" id="PF18145"/>
    </source>
</evidence>
<accession>A0A077QKW2</accession>
<dbReference type="InterPro" id="IPR040836">
    <property type="entry name" value="SAVED"/>
</dbReference>
<dbReference type="AlphaFoldDB" id="A0A077QKW2"/>
<keyword evidence="1" id="KW-0472">Membrane</keyword>
<feature type="transmembrane region" description="Helical" evidence="1">
    <location>
        <begin position="70"/>
        <end position="91"/>
    </location>
</feature>
<proteinExistence type="predicted"/>
<protein>
    <recommendedName>
        <fullName evidence="2">SMODS-associated and fused to various effectors domain-containing protein</fullName>
    </recommendedName>
</protein>
<dbReference type="RefSeq" id="WP_038190394.1">
    <property type="nucleotide sequence ID" value="NZ_CAWLWA010000204.1"/>
</dbReference>
<feature type="transmembrane region" description="Helical" evidence="1">
    <location>
        <begin position="20"/>
        <end position="41"/>
    </location>
</feature>
<comment type="caution">
    <text evidence="3">The sequence shown here is derived from an EMBL/GenBank/DDBJ whole genome shotgun (WGS) entry which is preliminary data.</text>
</comment>
<gene>
    <name evidence="3" type="ORF">XBI1_2980004</name>
</gene>
<feature type="domain" description="SMODS-associated and fused to various effectors" evidence="2">
    <location>
        <begin position="153"/>
        <end position="348"/>
    </location>
</feature>